<protein>
    <submittedName>
        <fullName evidence="2">Uncharacterized protein</fullName>
    </submittedName>
</protein>
<keyword evidence="3" id="KW-1185">Reference proteome</keyword>
<keyword evidence="1" id="KW-1133">Transmembrane helix</keyword>
<dbReference type="OrthoDB" id="2194764at2"/>
<feature type="transmembrane region" description="Helical" evidence="1">
    <location>
        <begin position="20"/>
        <end position="39"/>
    </location>
</feature>
<proteinExistence type="predicted"/>
<evidence type="ECO:0000256" key="1">
    <source>
        <dbReference type="SAM" id="Phobius"/>
    </source>
</evidence>
<accession>A0A1L8TQB1</accession>
<gene>
    <name evidence="2" type="ORF">RV04_GL001488</name>
</gene>
<dbReference type="Proteomes" id="UP000182077">
    <property type="component" value="Unassembled WGS sequence"/>
</dbReference>
<dbReference type="RefSeq" id="WP_071857403.1">
    <property type="nucleotide sequence ID" value="NZ_JBHSHK010000001.1"/>
</dbReference>
<keyword evidence="1" id="KW-0472">Membrane</keyword>
<keyword evidence="1" id="KW-0812">Transmembrane</keyword>
<organism evidence="2 3">
    <name type="scientific">Enterococcus hermanniensis</name>
    <dbReference type="NCBI Taxonomy" id="249189"/>
    <lineage>
        <taxon>Bacteria</taxon>
        <taxon>Bacillati</taxon>
        <taxon>Bacillota</taxon>
        <taxon>Bacilli</taxon>
        <taxon>Lactobacillales</taxon>
        <taxon>Enterococcaceae</taxon>
        <taxon>Enterococcus</taxon>
    </lineage>
</organism>
<sequence>MKRTQKPLKKNTSTLTKIIIFLSAIIICLISYIVTAHFIHIPRTPTTASPTYMSETKKATTKSEISDISSTRTSSFDATTSSSKIPSYEVEFPRGTVLFGETNNQKFAITTYTTTDEIVIAYSPKGNYSADAHMGEVANFITTTVSTTNIQVTEEGVTKNVNVNTELKIPENTVNTPSIDFFTPFNGNDTKIYAYQNDDGKIVLAFTSNGDHEPFIAIPFTEKSNE</sequence>
<name>A0A1L8TQB1_9ENTE</name>
<reference evidence="2 3" key="1">
    <citation type="submission" date="2014-12" db="EMBL/GenBank/DDBJ databases">
        <title>Draft genome sequences of 29 type strains of Enterococci.</title>
        <authorList>
            <person name="Zhong Z."/>
            <person name="Sun Z."/>
            <person name="Liu W."/>
            <person name="Zhang W."/>
            <person name="Zhang H."/>
        </authorList>
    </citation>
    <scope>NUCLEOTIDE SEQUENCE [LARGE SCALE GENOMIC DNA]</scope>
    <source>
        <strain evidence="2 3">DSM 17122</strain>
    </source>
</reference>
<dbReference type="AlphaFoldDB" id="A0A1L8TQB1"/>
<dbReference type="STRING" id="249189.RV04_GL001488"/>
<evidence type="ECO:0000313" key="3">
    <source>
        <dbReference type="Proteomes" id="UP000182077"/>
    </source>
</evidence>
<comment type="caution">
    <text evidence="2">The sequence shown here is derived from an EMBL/GenBank/DDBJ whole genome shotgun (WGS) entry which is preliminary data.</text>
</comment>
<evidence type="ECO:0000313" key="2">
    <source>
        <dbReference type="EMBL" id="OJG46322.1"/>
    </source>
</evidence>
<dbReference type="EMBL" id="JXKQ01000003">
    <property type="protein sequence ID" value="OJG46322.1"/>
    <property type="molecule type" value="Genomic_DNA"/>
</dbReference>